<name>A0A382EQC7_9ZZZZ</name>
<gene>
    <name evidence="1" type="ORF">METZ01_LOCUS205376</name>
</gene>
<dbReference type="PANTHER" id="PTHR35024">
    <property type="entry name" value="HYPOTHETICAL CYTOSOLIC PROTEIN"/>
    <property type="match status" value="1"/>
</dbReference>
<dbReference type="PANTHER" id="PTHR35024:SF4">
    <property type="entry name" value="POLYMER-FORMING CYTOSKELETAL PROTEIN"/>
    <property type="match status" value="1"/>
</dbReference>
<dbReference type="EMBL" id="UINC01045586">
    <property type="protein sequence ID" value="SVB52522.1"/>
    <property type="molecule type" value="Genomic_DNA"/>
</dbReference>
<evidence type="ECO:0008006" key="2">
    <source>
        <dbReference type="Google" id="ProtNLM"/>
    </source>
</evidence>
<proteinExistence type="predicted"/>
<dbReference type="InterPro" id="IPR007607">
    <property type="entry name" value="BacA/B"/>
</dbReference>
<sequence>MIGADARIDGPICLNEGIIIYGKIHGDVETKGPVRVAQNAVVDGNISGSDIRVGGTVLGNIHSNGQVVLGKQCVLKGDIVYRKLLIEDGAQFEGKCDIAIGEDDDSG</sequence>
<dbReference type="AlphaFoldDB" id="A0A382EQC7"/>
<dbReference type="Pfam" id="PF04519">
    <property type="entry name" value="Bactofilin"/>
    <property type="match status" value="1"/>
</dbReference>
<feature type="non-terminal residue" evidence="1">
    <location>
        <position position="107"/>
    </location>
</feature>
<evidence type="ECO:0000313" key="1">
    <source>
        <dbReference type="EMBL" id="SVB52522.1"/>
    </source>
</evidence>
<accession>A0A382EQC7</accession>
<protein>
    <recommendedName>
        <fullName evidence="2">Polymer-forming cytoskeletal protein</fullName>
    </recommendedName>
</protein>
<reference evidence="1" key="1">
    <citation type="submission" date="2018-05" db="EMBL/GenBank/DDBJ databases">
        <authorList>
            <person name="Lanie J.A."/>
            <person name="Ng W.-L."/>
            <person name="Kazmierczak K.M."/>
            <person name="Andrzejewski T.M."/>
            <person name="Davidsen T.M."/>
            <person name="Wayne K.J."/>
            <person name="Tettelin H."/>
            <person name="Glass J.I."/>
            <person name="Rusch D."/>
            <person name="Podicherti R."/>
            <person name="Tsui H.-C.T."/>
            <person name="Winkler M.E."/>
        </authorList>
    </citation>
    <scope>NUCLEOTIDE SEQUENCE</scope>
</reference>
<organism evidence="1">
    <name type="scientific">marine metagenome</name>
    <dbReference type="NCBI Taxonomy" id="408172"/>
    <lineage>
        <taxon>unclassified sequences</taxon>
        <taxon>metagenomes</taxon>
        <taxon>ecological metagenomes</taxon>
    </lineage>
</organism>